<dbReference type="Pfam" id="PF04977">
    <property type="entry name" value="DivIC"/>
    <property type="match status" value="1"/>
</dbReference>
<dbReference type="OrthoDB" id="2151746at2"/>
<dbReference type="InterPro" id="IPR007060">
    <property type="entry name" value="FtsL/DivIC"/>
</dbReference>
<dbReference type="OMA" id="TREHEQK"/>
<evidence type="ECO:0000313" key="2">
    <source>
        <dbReference type="Proteomes" id="UP000469952"/>
    </source>
</evidence>
<dbReference type="Proteomes" id="UP000469952">
    <property type="component" value="Unassembled WGS sequence"/>
</dbReference>
<dbReference type="GeneID" id="29577146"/>
<comment type="caution">
    <text evidence="1">The sequence shown here is derived from an EMBL/GenBank/DDBJ whole genome shotgun (WGS) entry which is preliminary data.</text>
</comment>
<dbReference type="PANTHER" id="PTHR40027:SF1">
    <property type="entry name" value="CELL DIVISION PROTEIN DIVIC"/>
    <property type="match status" value="1"/>
</dbReference>
<dbReference type="PANTHER" id="PTHR40027">
    <property type="entry name" value="CELL DIVISION PROTEIN DIVIC"/>
    <property type="match status" value="1"/>
</dbReference>
<dbReference type="AlphaFoldDB" id="A0A222YC85"/>
<dbReference type="STRING" id="1245.ARA02_01910"/>
<proteinExistence type="predicted"/>
<dbReference type="InterPro" id="IPR039076">
    <property type="entry name" value="DivIC"/>
</dbReference>
<sequence>MAGNFKRRQSNITPLNPAIAREIKKSERANSEAAKHYRKAHARREKKILLFGGLIAIIFVVQLLIGQVKLHAANQELTNTQDRLEKVQKTNTDLTADTKRLKDATYLQQLLRDKYGYSKQGELVYNLPSDNN</sequence>
<reference evidence="1 2" key="1">
    <citation type="submission" date="2019-10" db="EMBL/GenBank/DDBJ databases">
        <title>WGS of Leuconostoc mesenteroides.</title>
        <authorList>
            <person name="Melo Bolivar J."/>
            <person name="Marino-Ramirez L."/>
            <person name="Villamil Diaz L.M."/>
        </authorList>
    </citation>
    <scope>NUCLEOTIDE SEQUENCE [LARGE SCALE GENOMIC DNA]</scope>
    <source>
        <strain evidence="1 2">M11</strain>
    </source>
</reference>
<dbReference type="GO" id="GO:0051301">
    <property type="term" value="P:cell division"/>
    <property type="evidence" value="ECO:0007669"/>
    <property type="project" value="InterPro"/>
</dbReference>
<organism evidence="1 2">
    <name type="scientific">Leuconostoc mesenteroides</name>
    <dbReference type="NCBI Taxonomy" id="1245"/>
    <lineage>
        <taxon>Bacteria</taxon>
        <taxon>Bacillati</taxon>
        <taxon>Bacillota</taxon>
        <taxon>Bacilli</taxon>
        <taxon>Lactobacillales</taxon>
        <taxon>Lactobacillaceae</taxon>
        <taxon>Leuconostoc</taxon>
    </lineage>
</organism>
<dbReference type="EMBL" id="WIPA01000003">
    <property type="protein sequence ID" value="MQR26259.1"/>
    <property type="molecule type" value="Genomic_DNA"/>
</dbReference>
<protein>
    <submittedName>
        <fullName evidence="1">Septum formation initiator family protein</fullName>
    </submittedName>
</protein>
<accession>A0A222YC85</accession>
<dbReference type="RefSeq" id="WP_011679260.1">
    <property type="nucleotide sequence ID" value="NZ_AP017936.1"/>
</dbReference>
<gene>
    <name evidence="1" type="ORF">GFV13_02990</name>
</gene>
<evidence type="ECO:0000313" key="1">
    <source>
        <dbReference type="EMBL" id="MQR26259.1"/>
    </source>
</evidence>
<name>A0A222YC85_LEUME</name>